<organism evidence="4">
    <name type="scientific">hydrothermal vent metagenome</name>
    <dbReference type="NCBI Taxonomy" id="652676"/>
    <lineage>
        <taxon>unclassified sequences</taxon>
        <taxon>metagenomes</taxon>
        <taxon>ecological metagenomes</taxon>
    </lineage>
</organism>
<dbReference type="GO" id="GO:0004065">
    <property type="term" value="F:arylsulfatase activity"/>
    <property type="evidence" value="ECO:0007669"/>
    <property type="project" value="TreeGrafter"/>
</dbReference>
<protein>
    <submittedName>
        <fullName evidence="4">Sulfatase</fullName>
    </submittedName>
</protein>
<dbReference type="InterPro" id="IPR050738">
    <property type="entry name" value="Sulfatase"/>
</dbReference>
<dbReference type="Pfam" id="PF00884">
    <property type="entry name" value="Sulfatase"/>
    <property type="match status" value="1"/>
</dbReference>
<evidence type="ECO:0000256" key="2">
    <source>
        <dbReference type="ARBA" id="ARBA00022801"/>
    </source>
</evidence>
<dbReference type="PANTHER" id="PTHR42693:SF53">
    <property type="entry name" value="ENDO-4-O-SULFATASE"/>
    <property type="match status" value="1"/>
</dbReference>
<dbReference type="InterPro" id="IPR000917">
    <property type="entry name" value="Sulfatase_N"/>
</dbReference>
<name>A0A3B0VIK1_9ZZZZ</name>
<evidence type="ECO:0000259" key="3">
    <source>
        <dbReference type="Pfam" id="PF00884"/>
    </source>
</evidence>
<reference evidence="4" key="1">
    <citation type="submission" date="2018-06" db="EMBL/GenBank/DDBJ databases">
        <authorList>
            <person name="Zhirakovskaya E."/>
        </authorList>
    </citation>
    <scope>NUCLEOTIDE SEQUENCE</scope>
</reference>
<keyword evidence="2" id="KW-0378">Hydrolase</keyword>
<comment type="similarity">
    <text evidence="1">Belongs to the sulfatase family.</text>
</comment>
<dbReference type="InterPro" id="IPR017850">
    <property type="entry name" value="Alkaline_phosphatase_core_sf"/>
</dbReference>
<evidence type="ECO:0000256" key="1">
    <source>
        <dbReference type="ARBA" id="ARBA00008779"/>
    </source>
</evidence>
<feature type="domain" description="Sulfatase N-terminal" evidence="3">
    <location>
        <begin position="5"/>
        <end position="418"/>
    </location>
</feature>
<accession>A0A3B0VIK1</accession>
<sequence>MEKRPNFLLFITDQQRHDHLGCMGNLLLKTPNIDRLAADGTIINQFYVASPVCQPNRASLMTGRMPSLHGLRHNGISLDRNATTFVHQLRDAGYKTALIGKSHLQNFLDLEPGYERPFPPEGFEPPHQEHAEALHKSTDDRDYLYEKGSSWADPNFNIPIPYYGFDFIRLLTGHGDNVGGHYRHWLAANRTDAQQPGIEHALAHSEYGSPQTYQTAVPPHLHHTAYVAQETSSYLDKYAESGTDAPFFIQCSFPDPHHPFAVPGKYWDMYDPKAVTLPRSFYDSSHEQTPPLAIIYEQYKTSSTPVGWTAPFIADEMPAKEMIAKTYGMISFIDDAVGQVMGKLKHLGLDETTVVCFISDHGDWLGSHGLFLKGPLHYQSLIRMPFIWRDCNPTYNSGRQDAIGSTIDLGCTLLHRAKIAPFNGNQGKNLLPVLAGDPTMGHENVLVEQTTQYIYLGLDRIMRVFSLVSKKWRLTVWEGKEWGELYDLQADPEELNNLWDDSQFAAEKSHFLLQMVQRMQSLNDTSPFPSAIA</sequence>
<gene>
    <name evidence="4" type="ORF">MNBD_CHLOROFLEXI01-5052</name>
</gene>
<dbReference type="EMBL" id="UOEU01000633">
    <property type="protein sequence ID" value="VAW36629.1"/>
    <property type="molecule type" value="Genomic_DNA"/>
</dbReference>
<dbReference type="PANTHER" id="PTHR42693">
    <property type="entry name" value="ARYLSULFATASE FAMILY MEMBER"/>
    <property type="match status" value="1"/>
</dbReference>
<evidence type="ECO:0000313" key="4">
    <source>
        <dbReference type="EMBL" id="VAW36629.1"/>
    </source>
</evidence>
<proteinExistence type="inferred from homology"/>
<dbReference type="AlphaFoldDB" id="A0A3B0VIK1"/>
<dbReference type="SUPFAM" id="SSF53649">
    <property type="entry name" value="Alkaline phosphatase-like"/>
    <property type="match status" value="1"/>
</dbReference>
<dbReference type="Gene3D" id="3.40.720.10">
    <property type="entry name" value="Alkaline Phosphatase, subunit A"/>
    <property type="match status" value="1"/>
</dbReference>